<sequence length="204" mass="21757">MIAVLTPLLYSLGPAALLLVMAVVFVESGLLLGFFLPGDSFLFISGALVASRVIGLPGWLLALSVFTAAVAGDQVGYLIGRRFGSRLFSRPDSRIFAQRHADRAQTFFDRHGGKAVLLARFVPVVRTFVPTVAGIGHMPRRRFTAYNLVGAALWSVGIIEAGILFGGIAFVAAHIEVITIGLAGLSVVPGALAYWHGRRSRLAI</sequence>
<feature type="domain" description="VTT" evidence="8">
    <location>
        <begin position="36"/>
        <end position="162"/>
    </location>
</feature>
<keyword evidence="6 7" id="KW-0472">Membrane</keyword>
<gene>
    <name evidence="9" type="ORF">ESP70_019855</name>
</gene>
<reference evidence="9" key="1">
    <citation type="submission" date="2019-09" db="EMBL/GenBank/DDBJ databases">
        <authorList>
            <person name="Li J."/>
        </authorList>
    </citation>
    <scope>NUCLEOTIDE SEQUENCE [LARGE SCALE GENOMIC DNA]</scope>
    <source>
        <strain evidence="9">JCM 14732</strain>
    </source>
</reference>
<evidence type="ECO:0000313" key="10">
    <source>
        <dbReference type="Proteomes" id="UP000380867"/>
    </source>
</evidence>
<accession>A0A5M4F9Y7</accession>
<dbReference type="OrthoDB" id="9813426at2"/>
<dbReference type="AlphaFoldDB" id="A0A5M4F9Y7"/>
<comment type="similarity">
    <text evidence="2 7">Belongs to the DedA family.</text>
</comment>
<dbReference type="InterPro" id="IPR032816">
    <property type="entry name" value="VTT_dom"/>
</dbReference>
<dbReference type="GO" id="GO:0005886">
    <property type="term" value="C:plasma membrane"/>
    <property type="evidence" value="ECO:0007669"/>
    <property type="project" value="UniProtKB-SubCell"/>
</dbReference>
<comment type="caution">
    <text evidence="7">Lacks conserved residue(s) required for the propagation of feature annotation.</text>
</comment>
<dbReference type="EMBL" id="SDPQ02000004">
    <property type="protein sequence ID" value="KAA1394448.1"/>
    <property type="molecule type" value="Genomic_DNA"/>
</dbReference>
<feature type="transmembrane region" description="Helical" evidence="7">
    <location>
        <begin position="12"/>
        <end position="36"/>
    </location>
</feature>
<keyword evidence="4 7" id="KW-0812">Transmembrane</keyword>
<protein>
    <submittedName>
        <fullName evidence="9">DedA family protein</fullName>
    </submittedName>
</protein>
<keyword evidence="3 7" id="KW-1003">Cell membrane</keyword>
<evidence type="ECO:0000256" key="2">
    <source>
        <dbReference type="ARBA" id="ARBA00010792"/>
    </source>
</evidence>
<evidence type="ECO:0000256" key="4">
    <source>
        <dbReference type="ARBA" id="ARBA00022692"/>
    </source>
</evidence>
<feature type="transmembrane region" description="Helical" evidence="7">
    <location>
        <begin position="148"/>
        <end position="171"/>
    </location>
</feature>
<evidence type="ECO:0000256" key="1">
    <source>
        <dbReference type="ARBA" id="ARBA00004651"/>
    </source>
</evidence>
<dbReference type="Proteomes" id="UP000380867">
    <property type="component" value="Unassembled WGS sequence"/>
</dbReference>
<evidence type="ECO:0000256" key="3">
    <source>
        <dbReference type="ARBA" id="ARBA00022475"/>
    </source>
</evidence>
<evidence type="ECO:0000256" key="5">
    <source>
        <dbReference type="ARBA" id="ARBA00022989"/>
    </source>
</evidence>
<comment type="caution">
    <text evidence="9">The sequence shown here is derived from an EMBL/GenBank/DDBJ whole genome shotgun (WGS) entry which is preliminary data.</text>
</comment>
<keyword evidence="10" id="KW-1185">Reference proteome</keyword>
<dbReference type="InterPro" id="IPR032818">
    <property type="entry name" value="DedA-like"/>
</dbReference>
<organism evidence="9 10">
    <name type="scientific">Aeromicrobium ginsengisoli</name>
    <dbReference type="NCBI Taxonomy" id="363867"/>
    <lineage>
        <taxon>Bacteria</taxon>
        <taxon>Bacillati</taxon>
        <taxon>Actinomycetota</taxon>
        <taxon>Actinomycetes</taxon>
        <taxon>Propionibacteriales</taxon>
        <taxon>Nocardioidaceae</taxon>
        <taxon>Aeromicrobium</taxon>
    </lineage>
</organism>
<evidence type="ECO:0000259" key="8">
    <source>
        <dbReference type="Pfam" id="PF09335"/>
    </source>
</evidence>
<name>A0A5M4F9Y7_9ACTN</name>
<dbReference type="Pfam" id="PF09335">
    <property type="entry name" value="VTT_dom"/>
    <property type="match status" value="1"/>
</dbReference>
<comment type="subcellular location">
    <subcellularLocation>
        <location evidence="1 7">Cell membrane</location>
        <topology evidence="1 7">Multi-pass membrane protein</topology>
    </subcellularLocation>
</comment>
<dbReference type="PANTHER" id="PTHR30353:SF0">
    <property type="entry name" value="TRANSMEMBRANE PROTEIN"/>
    <property type="match status" value="1"/>
</dbReference>
<feature type="transmembrane region" description="Helical" evidence="7">
    <location>
        <begin position="177"/>
        <end position="195"/>
    </location>
</feature>
<evidence type="ECO:0000313" key="9">
    <source>
        <dbReference type="EMBL" id="KAA1394448.1"/>
    </source>
</evidence>
<dbReference type="RefSeq" id="WP_149691054.1">
    <property type="nucleotide sequence ID" value="NZ_SDPQ02000004.1"/>
</dbReference>
<proteinExistence type="inferred from homology"/>
<keyword evidence="5 7" id="KW-1133">Transmembrane helix</keyword>
<evidence type="ECO:0000256" key="6">
    <source>
        <dbReference type="ARBA" id="ARBA00023136"/>
    </source>
</evidence>
<evidence type="ECO:0000256" key="7">
    <source>
        <dbReference type="RuleBase" id="RU367016"/>
    </source>
</evidence>
<dbReference type="PANTHER" id="PTHR30353">
    <property type="entry name" value="INNER MEMBRANE PROTEIN DEDA-RELATED"/>
    <property type="match status" value="1"/>
</dbReference>